<gene>
    <name evidence="5" type="primary">rpsU</name>
    <name evidence="7" type="ORF">EG028_12530</name>
</gene>
<evidence type="ECO:0000256" key="1">
    <source>
        <dbReference type="ARBA" id="ARBA00006640"/>
    </source>
</evidence>
<sequence>MLIIDSKDCENIDKALKKYKKKFEKAKILLQLRERQSFTKPSIRRRTQVLKAVYKQQVATGKYDV</sequence>
<keyword evidence="6" id="KW-0175">Coiled coil</keyword>
<dbReference type="InterPro" id="IPR038380">
    <property type="entry name" value="Ribosomal_bS21_sf"/>
</dbReference>
<accession>A0A3N4MGL1</accession>
<evidence type="ECO:0000313" key="7">
    <source>
        <dbReference type="EMBL" id="RPD40847.1"/>
    </source>
</evidence>
<evidence type="ECO:0000256" key="6">
    <source>
        <dbReference type="SAM" id="Coils"/>
    </source>
</evidence>
<dbReference type="GO" id="GO:0006412">
    <property type="term" value="P:translation"/>
    <property type="evidence" value="ECO:0007669"/>
    <property type="project" value="UniProtKB-UniRule"/>
</dbReference>
<feature type="coiled-coil region" evidence="6">
    <location>
        <begin position="9"/>
        <end position="36"/>
    </location>
</feature>
<dbReference type="Gene3D" id="1.20.5.1150">
    <property type="entry name" value="Ribosomal protein S8"/>
    <property type="match status" value="1"/>
</dbReference>
<evidence type="ECO:0000256" key="4">
    <source>
        <dbReference type="ARBA" id="ARBA00035135"/>
    </source>
</evidence>
<dbReference type="OrthoDB" id="598353at2"/>
<keyword evidence="8" id="KW-1185">Reference proteome</keyword>
<dbReference type="NCBIfam" id="TIGR00030">
    <property type="entry name" value="S21p"/>
    <property type="match status" value="1"/>
</dbReference>
<dbReference type="RefSeq" id="WP_120516847.1">
    <property type="nucleotide sequence ID" value="NZ_QXZY01000007.1"/>
</dbReference>
<evidence type="ECO:0000313" key="8">
    <source>
        <dbReference type="Proteomes" id="UP000279089"/>
    </source>
</evidence>
<comment type="caution">
    <text evidence="7">The sequence shown here is derived from an EMBL/GenBank/DDBJ whole genome shotgun (WGS) entry which is preliminary data.</text>
</comment>
<dbReference type="HAMAP" id="MF_00358">
    <property type="entry name" value="Ribosomal_bS21"/>
    <property type="match status" value="1"/>
</dbReference>
<dbReference type="GO" id="GO:0003735">
    <property type="term" value="F:structural constituent of ribosome"/>
    <property type="evidence" value="ECO:0007669"/>
    <property type="project" value="InterPro"/>
</dbReference>
<keyword evidence="2 5" id="KW-0689">Ribosomal protein</keyword>
<evidence type="ECO:0000256" key="2">
    <source>
        <dbReference type="ARBA" id="ARBA00022980"/>
    </source>
</evidence>
<dbReference type="AlphaFoldDB" id="A0A3N4MGL1"/>
<organism evidence="7 8">
    <name type="scientific">Chitinophaga barathri</name>
    <dbReference type="NCBI Taxonomy" id="1647451"/>
    <lineage>
        <taxon>Bacteria</taxon>
        <taxon>Pseudomonadati</taxon>
        <taxon>Bacteroidota</taxon>
        <taxon>Chitinophagia</taxon>
        <taxon>Chitinophagales</taxon>
        <taxon>Chitinophagaceae</taxon>
        <taxon>Chitinophaga</taxon>
    </lineage>
</organism>
<evidence type="ECO:0000256" key="5">
    <source>
        <dbReference type="HAMAP-Rule" id="MF_00358"/>
    </source>
</evidence>
<comment type="similarity">
    <text evidence="1 5">Belongs to the bacterial ribosomal protein bS21 family.</text>
</comment>
<reference evidence="8" key="1">
    <citation type="submission" date="2018-11" db="EMBL/GenBank/DDBJ databases">
        <title>Chitinophaga lutea sp.nov., isolate from arsenic contaminated soil.</title>
        <authorList>
            <person name="Zong Y."/>
        </authorList>
    </citation>
    <scope>NUCLEOTIDE SEQUENCE [LARGE SCALE GENOMIC DNA]</scope>
    <source>
        <strain evidence="8">YLT18</strain>
    </source>
</reference>
<evidence type="ECO:0000256" key="3">
    <source>
        <dbReference type="ARBA" id="ARBA00023274"/>
    </source>
</evidence>
<protein>
    <recommendedName>
        <fullName evidence="4 5">Small ribosomal subunit protein bS21</fullName>
    </recommendedName>
</protein>
<dbReference type="Pfam" id="PF01165">
    <property type="entry name" value="Ribosomal_S21"/>
    <property type="match status" value="1"/>
</dbReference>
<dbReference type="GO" id="GO:1990904">
    <property type="term" value="C:ribonucleoprotein complex"/>
    <property type="evidence" value="ECO:0007669"/>
    <property type="project" value="UniProtKB-KW"/>
</dbReference>
<proteinExistence type="inferred from homology"/>
<keyword evidence="3 5" id="KW-0687">Ribonucleoprotein</keyword>
<dbReference type="InterPro" id="IPR001911">
    <property type="entry name" value="Ribosomal_bS21"/>
</dbReference>
<dbReference type="Proteomes" id="UP000279089">
    <property type="component" value="Unassembled WGS sequence"/>
</dbReference>
<name>A0A3N4MGL1_9BACT</name>
<dbReference type="GO" id="GO:0005840">
    <property type="term" value="C:ribosome"/>
    <property type="evidence" value="ECO:0007669"/>
    <property type="project" value="UniProtKB-KW"/>
</dbReference>
<dbReference type="EMBL" id="RMBX01000006">
    <property type="protein sequence ID" value="RPD40847.1"/>
    <property type="molecule type" value="Genomic_DNA"/>
</dbReference>